<dbReference type="InterPro" id="IPR012727">
    <property type="entry name" value="Gly_oxidase_ThiO"/>
</dbReference>
<accession>X5IYZ1</accession>
<feature type="binding site" evidence="8 9">
    <location>
        <position position="30"/>
    </location>
    <ligand>
        <name>FAD</name>
        <dbReference type="ChEBI" id="CHEBI:57692"/>
    </ligand>
</feature>
<evidence type="ECO:0000256" key="5">
    <source>
        <dbReference type="ARBA" id="ARBA00050018"/>
    </source>
</evidence>
<sequence length="375" mass="39048">MHVVVVGGGVIGLSVAWQALERGLRVTVVDPEPASKASHVSAGMLPAANEMLYSQEDLLRLCLASRERYPSFVKELEAVSGTSAGYRRDGVLDAAFDDESLAALDGLRNFLAPLGVAVAPLNARRCREHEPMLAESVRGGLLGPDDGAVNPRELTAALLAAIDVRGGTLIRRRATEFLADERTPGVLLENGCAVHGDRVVLSAGCWTHRLAGLPAGAVPEIAPAKGQILRLRSAAPFLRRATRAVTRGSGVYLVPRTDGELVVGATYEERDYDTTVTAGGVAELLGKVLAVLPGAAELELAETAAGLRPGSPDGLPVLGWTAVPNLLVATGHSRIGVQLAPITADVMGEMLVTGRTPEVAKAFAVDRFAATAAAG</sequence>
<dbReference type="GO" id="GO:0005737">
    <property type="term" value="C:cytoplasm"/>
    <property type="evidence" value="ECO:0007669"/>
    <property type="project" value="TreeGrafter"/>
</dbReference>
<dbReference type="SUPFAM" id="SSF54373">
    <property type="entry name" value="FAD-linked reductases, C-terminal domain"/>
    <property type="match status" value="1"/>
</dbReference>
<keyword evidence="2" id="KW-0784">Thiamine biosynthesis</keyword>
<dbReference type="SMR" id="X5IYZ1"/>
<dbReference type="PDB" id="6J38">
    <property type="method" value="X-ray"/>
    <property type="resolution" value="2.30 A"/>
    <property type="chains" value="A/B=1-375"/>
</dbReference>
<proteinExistence type="evidence at protein level"/>
<gene>
    <name evidence="7" type="primary">cmiS2</name>
</gene>
<keyword evidence="8 9" id="KW-0547">Nucleotide-binding</keyword>
<feature type="binding site" evidence="8 9">
    <location>
        <position position="333"/>
    </location>
    <ligand>
        <name>FAD</name>
        <dbReference type="ChEBI" id="CHEBI:57692"/>
    </ligand>
</feature>
<dbReference type="Gene3D" id="3.50.50.60">
    <property type="entry name" value="FAD/NAD(P)-binding domain"/>
    <property type="match status" value="1"/>
</dbReference>
<protein>
    <recommendedName>
        <fullName evidence="5">glycine oxidase</fullName>
        <ecNumber evidence="5">1.4.3.19</ecNumber>
    </recommendedName>
</protein>
<evidence type="ECO:0000256" key="2">
    <source>
        <dbReference type="ARBA" id="ARBA00022977"/>
    </source>
</evidence>
<dbReference type="GO" id="GO:0050660">
    <property type="term" value="F:flavin adenine dinucleotide binding"/>
    <property type="evidence" value="ECO:0007669"/>
    <property type="project" value="InterPro"/>
</dbReference>
<keyword evidence="3" id="KW-0560">Oxidoreductase</keyword>
<comment type="pathway">
    <text evidence="1">Cofactor biosynthesis; thiamine diphosphate biosynthesis.</text>
</comment>
<dbReference type="InterPro" id="IPR036188">
    <property type="entry name" value="FAD/NAD-bd_sf"/>
</dbReference>
<feature type="binding site" evidence="8 9">
    <location>
        <position position="174"/>
    </location>
    <ligand>
        <name>FAD</name>
        <dbReference type="ChEBI" id="CHEBI:57692"/>
    </ligand>
</feature>
<feature type="binding site" evidence="8 9">
    <location>
        <position position="44"/>
    </location>
    <ligand>
        <name>FAD</name>
        <dbReference type="ChEBI" id="CHEBI:57692"/>
    </ligand>
</feature>
<dbReference type="GO" id="GO:0009228">
    <property type="term" value="P:thiamine biosynthetic process"/>
    <property type="evidence" value="ECO:0007669"/>
    <property type="project" value="UniProtKB-KW"/>
</dbReference>
<feature type="binding site" evidence="8 9">
    <location>
        <position position="338"/>
    </location>
    <ligand>
        <name>FAD</name>
        <dbReference type="ChEBI" id="CHEBI:57692"/>
    </ligand>
</feature>
<dbReference type="PANTHER" id="PTHR13847:SF289">
    <property type="entry name" value="GLYCINE OXIDASE"/>
    <property type="match status" value="1"/>
</dbReference>
<evidence type="ECO:0007829" key="9">
    <source>
        <dbReference type="PDB" id="6J39"/>
    </source>
</evidence>
<dbReference type="EMBL" id="AB818354">
    <property type="protein sequence ID" value="BAO66527.1"/>
    <property type="molecule type" value="Genomic_DNA"/>
</dbReference>
<evidence type="ECO:0000313" key="7">
    <source>
        <dbReference type="EMBL" id="BAO66527.1"/>
    </source>
</evidence>
<reference evidence="7" key="1">
    <citation type="journal article" date="2013" name="ChemBioChem">
        <title>A unique amino transfer mechanism for constructing the ?-amino fatty acid starter unit in the biosynthesis of the macrolactam antibiotic cremimycin.</title>
        <authorList>
            <person name="Amagai K."/>
            <person name="Takaku R."/>
            <person name="Kudo F."/>
            <person name="Eguchi T."/>
        </authorList>
    </citation>
    <scope>NUCLEOTIDE SEQUENCE</scope>
    <source>
        <strain evidence="7">MJ635-86F5</strain>
    </source>
</reference>
<feature type="binding site" evidence="8 9">
    <location>
        <position position="41"/>
    </location>
    <ligand>
        <name>FAD</name>
        <dbReference type="ChEBI" id="CHEBI:57692"/>
    </ligand>
</feature>
<dbReference type="PDBsum" id="6J38"/>
<feature type="binding site" evidence="8 9">
    <location>
        <position position="42"/>
    </location>
    <ligand>
        <name>FAD</name>
        <dbReference type="ChEBI" id="CHEBI:57692"/>
    </ligand>
</feature>
<dbReference type="NCBIfam" id="TIGR02352">
    <property type="entry name" value="thiamin_ThiO"/>
    <property type="match status" value="1"/>
</dbReference>
<dbReference type="PDB" id="6J39">
    <property type="method" value="X-ray"/>
    <property type="resolution" value="2.45 A"/>
    <property type="chains" value="A/B=1-375"/>
</dbReference>
<evidence type="ECO:0000259" key="6">
    <source>
        <dbReference type="Pfam" id="PF01266"/>
    </source>
</evidence>
<dbReference type="PDBsum" id="6J39"/>
<feature type="binding site" evidence="8 9">
    <location>
        <position position="336"/>
    </location>
    <ligand>
        <name>FAD</name>
        <dbReference type="ChEBI" id="CHEBI:57692"/>
    </ligand>
</feature>
<evidence type="ECO:0007829" key="8">
    <source>
        <dbReference type="PDB" id="6J38"/>
    </source>
</evidence>
<dbReference type="Gene3D" id="3.30.9.10">
    <property type="entry name" value="D-Amino Acid Oxidase, subunit A, domain 2"/>
    <property type="match status" value="1"/>
</dbReference>
<evidence type="ECO:0000256" key="4">
    <source>
        <dbReference type="ARBA" id="ARBA00049872"/>
    </source>
</evidence>
<dbReference type="EC" id="1.4.3.19" evidence="5"/>
<dbReference type="InterPro" id="IPR006076">
    <property type="entry name" value="FAD-dep_OxRdtase"/>
</dbReference>
<organism evidence="7">
    <name type="scientific">Streptomyces sp. MJ635-86F5</name>
    <dbReference type="NCBI Taxonomy" id="1321967"/>
    <lineage>
        <taxon>Bacteria</taxon>
        <taxon>Bacillati</taxon>
        <taxon>Actinomycetota</taxon>
        <taxon>Actinomycetes</taxon>
        <taxon>Kitasatosporales</taxon>
        <taxon>Streptomycetaceae</taxon>
        <taxon>Streptomyces</taxon>
    </lineage>
</organism>
<feature type="binding site" evidence="8 9">
    <location>
        <position position="37"/>
    </location>
    <ligand>
        <name>FAD</name>
        <dbReference type="ChEBI" id="CHEBI:57692"/>
    </ligand>
</feature>
<keyword evidence="8 9" id="KW-0002">3D-structure</keyword>
<dbReference type="PANTHER" id="PTHR13847">
    <property type="entry name" value="SARCOSINE DEHYDROGENASE-RELATED"/>
    <property type="match status" value="1"/>
</dbReference>
<dbReference type="UniPathway" id="UPA00060"/>
<keyword evidence="8 9" id="KW-0285">Flavoprotein</keyword>
<keyword evidence="8 9" id="KW-0274">FAD</keyword>
<feature type="binding site" evidence="8 9">
    <location>
        <position position="11"/>
    </location>
    <ligand>
        <name>FAD</name>
        <dbReference type="ChEBI" id="CHEBI:57692"/>
    </ligand>
</feature>
<dbReference type="Pfam" id="PF01266">
    <property type="entry name" value="DAO"/>
    <property type="match status" value="1"/>
</dbReference>
<reference evidence="8 9" key="2">
    <citation type="journal article" date="2019" name="Biochemistry">
        <title>Structural Analysis of the Glycine Oxidase Homologue CmiS2 Reveals a Unique Substrate Recognition Mechanism for Formation of a beta-Amino Acid Starter Unit in Cremimycin Biosynthesis.</title>
        <authorList>
            <person name="Kawasaki D."/>
            <person name="Chisuga T."/>
            <person name="Miyanaga A."/>
            <person name="Kudo F."/>
            <person name="Eguchi T."/>
        </authorList>
    </citation>
    <scope>X-RAY CRYSTALLOGRAPHY (2.30 ANGSTROMS) IN COMPLEX WITH FAD</scope>
</reference>
<comment type="catalytic activity">
    <reaction evidence="4">
        <text>glycine + O2 + H2O = glyoxylate + H2O2 + NH4(+)</text>
        <dbReference type="Rhea" id="RHEA:11532"/>
        <dbReference type="ChEBI" id="CHEBI:15377"/>
        <dbReference type="ChEBI" id="CHEBI:15379"/>
        <dbReference type="ChEBI" id="CHEBI:16240"/>
        <dbReference type="ChEBI" id="CHEBI:28938"/>
        <dbReference type="ChEBI" id="CHEBI:36655"/>
        <dbReference type="ChEBI" id="CHEBI:57305"/>
        <dbReference type="EC" id="1.4.3.19"/>
    </reaction>
</comment>
<dbReference type="SUPFAM" id="SSF51905">
    <property type="entry name" value="FAD/NAD(P)-binding domain"/>
    <property type="match status" value="1"/>
</dbReference>
<dbReference type="GO" id="GO:0043799">
    <property type="term" value="F:glycine oxidase activity"/>
    <property type="evidence" value="ECO:0007669"/>
    <property type="project" value="UniProtKB-EC"/>
</dbReference>
<feature type="binding site" evidence="8 9">
    <location>
        <position position="337"/>
    </location>
    <ligand>
        <name>FAD</name>
        <dbReference type="ChEBI" id="CHEBI:57692"/>
    </ligand>
</feature>
<dbReference type="AlphaFoldDB" id="X5IYZ1"/>
<name>X5IYZ1_9ACTN</name>
<feature type="domain" description="FAD dependent oxidoreductase" evidence="6">
    <location>
        <begin position="2"/>
        <end position="349"/>
    </location>
</feature>
<evidence type="ECO:0000256" key="1">
    <source>
        <dbReference type="ARBA" id="ARBA00004948"/>
    </source>
</evidence>
<feature type="binding site" evidence="8">
    <location>
        <position position="43"/>
    </location>
    <ligand>
        <name>FAD</name>
        <dbReference type="ChEBI" id="CHEBI:57692"/>
    </ligand>
</feature>
<feature type="binding site" evidence="8 9">
    <location>
        <position position="38"/>
    </location>
    <ligand>
        <name>FAD</name>
        <dbReference type="ChEBI" id="CHEBI:57692"/>
    </ligand>
</feature>
<evidence type="ECO:0000256" key="3">
    <source>
        <dbReference type="ARBA" id="ARBA00023002"/>
    </source>
</evidence>
<dbReference type="GO" id="GO:0009229">
    <property type="term" value="P:thiamine diphosphate biosynthetic process"/>
    <property type="evidence" value="ECO:0007669"/>
    <property type="project" value="UniProtKB-UniPathway"/>
</dbReference>